<reference evidence="6 7" key="1">
    <citation type="submission" date="2018-03" db="EMBL/GenBank/DDBJ databases">
        <title>The ancient ancestry and fast evolution of plastids.</title>
        <authorList>
            <person name="Moore K.R."/>
            <person name="Magnabosco C."/>
            <person name="Momper L."/>
            <person name="Gold D.A."/>
            <person name="Bosak T."/>
            <person name="Fournier G.P."/>
        </authorList>
    </citation>
    <scope>NUCLEOTIDE SEQUENCE [LARGE SCALE GENOMIC DNA]</scope>
    <source>
        <strain evidence="6 7">CCALA 037</strain>
    </source>
</reference>
<dbReference type="Pfam" id="PF00668">
    <property type="entry name" value="Condensation"/>
    <property type="match status" value="2"/>
</dbReference>
<dbReference type="InterPro" id="IPR006162">
    <property type="entry name" value="Ppantetheine_attach_site"/>
</dbReference>
<organism evidence="6 7">
    <name type="scientific">Chamaesiphon polymorphus CCALA 037</name>
    <dbReference type="NCBI Taxonomy" id="2107692"/>
    <lineage>
        <taxon>Bacteria</taxon>
        <taxon>Bacillati</taxon>
        <taxon>Cyanobacteriota</taxon>
        <taxon>Cyanophyceae</taxon>
        <taxon>Gomontiellales</taxon>
        <taxon>Chamaesiphonaceae</taxon>
        <taxon>Chamaesiphon</taxon>
    </lineage>
</organism>
<dbReference type="EMBL" id="PVWO01000053">
    <property type="protein sequence ID" value="PSB57973.1"/>
    <property type="molecule type" value="Genomic_DNA"/>
</dbReference>
<dbReference type="InterPro" id="IPR010071">
    <property type="entry name" value="AA_adenyl_dom"/>
</dbReference>
<keyword evidence="3" id="KW-0596">Phosphopantetheine</keyword>
<dbReference type="InterPro" id="IPR000873">
    <property type="entry name" value="AMP-dep_synth/lig_dom"/>
</dbReference>
<evidence type="ECO:0000256" key="4">
    <source>
        <dbReference type="ARBA" id="ARBA00022553"/>
    </source>
</evidence>
<evidence type="ECO:0000256" key="1">
    <source>
        <dbReference type="ARBA" id="ARBA00001957"/>
    </source>
</evidence>
<dbReference type="Pfam" id="PF13193">
    <property type="entry name" value="AMP-binding_C"/>
    <property type="match status" value="2"/>
</dbReference>
<comment type="cofactor">
    <cofactor evidence="1">
        <name>pantetheine 4'-phosphate</name>
        <dbReference type="ChEBI" id="CHEBI:47942"/>
    </cofactor>
</comment>
<dbReference type="NCBIfam" id="TIGR01733">
    <property type="entry name" value="AA-adenyl-dom"/>
    <property type="match status" value="2"/>
</dbReference>
<dbReference type="GO" id="GO:0008610">
    <property type="term" value="P:lipid biosynthetic process"/>
    <property type="evidence" value="ECO:0007669"/>
    <property type="project" value="UniProtKB-ARBA"/>
</dbReference>
<dbReference type="OrthoDB" id="9765680at2"/>
<dbReference type="FunFam" id="3.40.50.980:FF:000001">
    <property type="entry name" value="Non-ribosomal peptide synthetase"/>
    <property type="match status" value="2"/>
</dbReference>
<dbReference type="FunFam" id="3.30.559.30:FF:000001">
    <property type="entry name" value="Non-ribosomal peptide synthetase"/>
    <property type="match status" value="1"/>
</dbReference>
<proteinExistence type="inferred from homology"/>
<protein>
    <submittedName>
        <fullName evidence="6">Non-ribosomal peptide synthetase</fullName>
    </submittedName>
</protein>
<dbReference type="GO" id="GO:0043041">
    <property type="term" value="P:amino acid activation for nonribosomal peptide biosynthetic process"/>
    <property type="evidence" value="ECO:0007669"/>
    <property type="project" value="TreeGrafter"/>
</dbReference>
<dbReference type="PANTHER" id="PTHR45527">
    <property type="entry name" value="NONRIBOSOMAL PEPTIDE SYNTHETASE"/>
    <property type="match status" value="1"/>
</dbReference>
<dbReference type="Pfam" id="PF05185">
    <property type="entry name" value="PRMT5"/>
    <property type="match status" value="1"/>
</dbReference>
<dbReference type="InterPro" id="IPR029063">
    <property type="entry name" value="SAM-dependent_MTases_sf"/>
</dbReference>
<dbReference type="Gene3D" id="2.30.38.10">
    <property type="entry name" value="Luciferase, Domain 3"/>
    <property type="match status" value="2"/>
</dbReference>
<dbReference type="GO" id="GO:0016274">
    <property type="term" value="F:protein-arginine N-methyltransferase activity"/>
    <property type="evidence" value="ECO:0007669"/>
    <property type="project" value="InterPro"/>
</dbReference>
<dbReference type="Gene3D" id="3.30.300.30">
    <property type="match status" value="3"/>
</dbReference>
<dbReference type="CDD" id="cd19543">
    <property type="entry name" value="DCL_NRPS"/>
    <property type="match status" value="1"/>
</dbReference>
<evidence type="ECO:0000313" key="6">
    <source>
        <dbReference type="EMBL" id="PSB57973.1"/>
    </source>
</evidence>
<dbReference type="InterPro" id="IPR025799">
    <property type="entry name" value="Arg_MeTrfase"/>
</dbReference>
<dbReference type="Gene3D" id="3.30.559.10">
    <property type="entry name" value="Chloramphenicol acetyltransferase-like domain"/>
    <property type="match status" value="2"/>
</dbReference>
<dbReference type="InterPro" id="IPR020845">
    <property type="entry name" value="AMP-binding_CS"/>
</dbReference>
<dbReference type="InterPro" id="IPR025110">
    <property type="entry name" value="AMP-bd_C"/>
</dbReference>
<dbReference type="Gene3D" id="3.30.559.30">
    <property type="entry name" value="Nonribosomal peptide synthetase, condensation domain"/>
    <property type="match status" value="2"/>
</dbReference>
<dbReference type="SUPFAM" id="SSF52777">
    <property type="entry name" value="CoA-dependent acyltransferases"/>
    <property type="match status" value="4"/>
</dbReference>
<dbReference type="PROSITE" id="PS51678">
    <property type="entry name" value="SAM_MT_PRMT"/>
    <property type="match status" value="1"/>
</dbReference>
<dbReference type="FunFam" id="2.30.38.10:FF:000001">
    <property type="entry name" value="Non-ribosomal peptide synthetase PvdI"/>
    <property type="match status" value="1"/>
</dbReference>
<feature type="non-terminal residue" evidence="6">
    <location>
        <position position="2449"/>
    </location>
</feature>
<dbReference type="InterPro" id="IPR036736">
    <property type="entry name" value="ACP-like_sf"/>
</dbReference>
<dbReference type="Proteomes" id="UP000238937">
    <property type="component" value="Unassembled WGS sequence"/>
</dbReference>
<dbReference type="Gene3D" id="3.40.50.980">
    <property type="match status" value="4"/>
</dbReference>
<dbReference type="Gene3D" id="3.40.50.150">
    <property type="entry name" value="Vaccinia Virus protein VP39"/>
    <property type="match status" value="1"/>
</dbReference>
<dbReference type="SUPFAM" id="SSF56801">
    <property type="entry name" value="Acetyl-CoA synthetase-like"/>
    <property type="match status" value="2"/>
</dbReference>
<dbReference type="FunFam" id="3.30.300.30:FF:000010">
    <property type="entry name" value="Enterobactin synthetase component F"/>
    <property type="match status" value="1"/>
</dbReference>
<dbReference type="PANTHER" id="PTHR45527:SF1">
    <property type="entry name" value="FATTY ACID SYNTHASE"/>
    <property type="match status" value="1"/>
</dbReference>
<dbReference type="Pfam" id="PF00550">
    <property type="entry name" value="PP-binding"/>
    <property type="match status" value="2"/>
</dbReference>
<dbReference type="GO" id="GO:0031177">
    <property type="term" value="F:phosphopantetheine binding"/>
    <property type="evidence" value="ECO:0007669"/>
    <property type="project" value="InterPro"/>
</dbReference>
<dbReference type="Gene3D" id="3.40.50.1820">
    <property type="entry name" value="alpha/beta hydrolase"/>
    <property type="match status" value="1"/>
</dbReference>
<keyword evidence="4" id="KW-0597">Phosphoprotein</keyword>
<dbReference type="CDD" id="cd17652">
    <property type="entry name" value="A_NRPS_CmdD_like"/>
    <property type="match status" value="1"/>
</dbReference>
<dbReference type="CDD" id="cd17651">
    <property type="entry name" value="A_NRPS_VisG_like"/>
    <property type="match status" value="1"/>
</dbReference>
<dbReference type="InterPro" id="IPR045851">
    <property type="entry name" value="AMP-bd_C_sf"/>
</dbReference>
<keyword evidence="7" id="KW-1185">Reference proteome</keyword>
<gene>
    <name evidence="6" type="ORF">C7B77_06465</name>
</gene>
<dbReference type="PROSITE" id="PS50075">
    <property type="entry name" value="CARRIER"/>
    <property type="match status" value="2"/>
</dbReference>
<name>A0A2T1GJK1_9CYAN</name>
<feature type="domain" description="Carrier" evidence="5">
    <location>
        <begin position="991"/>
        <end position="1066"/>
    </location>
</feature>
<dbReference type="InterPro" id="IPR023213">
    <property type="entry name" value="CAT-like_dom_sf"/>
</dbReference>
<dbReference type="PROSITE" id="PS00012">
    <property type="entry name" value="PHOSPHOPANTETHEINE"/>
    <property type="match status" value="1"/>
</dbReference>
<dbReference type="InterPro" id="IPR001242">
    <property type="entry name" value="Condensation_dom"/>
</dbReference>
<comment type="similarity">
    <text evidence="2">Belongs to the ATP-dependent AMP-binding enzyme family.</text>
</comment>
<dbReference type="GO" id="GO:0005829">
    <property type="term" value="C:cytosol"/>
    <property type="evidence" value="ECO:0007669"/>
    <property type="project" value="TreeGrafter"/>
</dbReference>
<dbReference type="CDD" id="cd19531">
    <property type="entry name" value="LCL_NRPS-like"/>
    <property type="match status" value="1"/>
</dbReference>
<dbReference type="InterPro" id="IPR020806">
    <property type="entry name" value="PKS_PP-bd"/>
</dbReference>
<evidence type="ECO:0000256" key="3">
    <source>
        <dbReference type="ARBA" id="ARBA00022450"/>
    </source>
</evidence>
<dbReference type="FunFam" id="3.40.50.12780:FF:000012">
    <property type="entry name" value="Non-ribosomal peptide synthetase"/>
    <property type="match status" value="2"/>
</dbReference>
<dbReference type="InterPro" id="IPR029058">
    <property type="entry name" value="AB_hydrolase_fold"/>
</dbReference>
<dbReference type="PROSITE" id="PS00455">
    <property type="entry name" value="AMP_BINDING"/>
    <property type="match status" value="1"/>
</dbReference>
<comment type="caution">
    <text evidence="6">The sequence shown here is derived from an EMBL/GenBank/DDBJ whole genome shotgun (WGS) entry which is preliminary data.</text>
</comment>
<dbReference type="GO" id="GO:0044550">
    <property type="term" value="P:secondary metabolite biosynthetic process"/>
    <property type="evidence" value="ECO:0007669"/>
    <property type="project" value="UniProtKB-ARBA"/>
</dbReference>
<dbReference type="NCBIfam" id="NF003417">
    <property type="entry name" value="PRK04813.1"/>
    <property type="match status" value="3"/>
</dbReference>
<dbReference type="SMART" id="SM00823">
    <property type="entry name" value="PKS_PP"/>
    <property type="match status" value="1"/>
</dbReference>
<dbReference type="CDD" id="cd02440">
    <property type="entry name" value="AdoMet_MTases"/>
    <property type="match status" value="1"/>
</dbReference>
<accession>A0A2T1GJK1</accession>
<dbReference type="InterPro" id="IPR009081">
    <property type="entry name" value="PP-bd_ACP"/>
</dbReference>
<feature type="domain" description="Carrier" evidence="5">
    <location>
        <begin position="2405"/>
        <end position="2449"/>
    </location>
</feature>
<evidence type="ECO:0000259" key="5">
    <source>
        <dbReference type="PROSITE" id="PS50075"/>
    </source>
</evidence>
<dbReference type="Gene3D" id="1.10.1200.10">
    <property type="entry name" value="ACP-like"/>
    <property type="match status" value="1"/>
</dbReference>
<dbReference type="SUPFAM" id="SSF47336">
    <property type="entry name" value="ACP-like"/>
    <property type="match status" value="1"/>
</dbReference>
<dbReference type="InterPro" id="IPR035075">
    <property type="entry name" value="PRMT5"/>
</dbReference>
<evidence type="ECO:0000256" key="2">
    <source>
        <dbReference type="ARBA" id="ARBA00006432"/>
    </source>
</evidence>
<dbReference type="SUPFAM" id="SSF53335">
    <property type="entry name" value="S-adenosyl-L-methionine-dependent methyltransferases"/>
    <property type="match status" value="1"/>
</dbReference>
<sequence length="2449" mass="273926">MVMISEKEKSPVASKNIEAIYPLSPMQKGMLFHSLYAPESGVYVEQMTLILTGDINVDAFESAWQKVVDRHSVLRTLFVWENRPAPLQVVLKQVDLPWTNLNWLSLSPVAQQQQLSELLQIQREQGFEFGRAPLMGCTLIQLTDDTYQLIWNFHHILLDGWCLPIIFNEVLSFYKAQVQGKICHLPIPTPYEDYIDWLTAQDRAASTEFWQQMLQGFSAPTPLVVDRTLPQSQQSGSTNYQELELDLSSDISHKLQALAQQHQVTLSSIIQAGWGLLLSRYSGERDILFGVTVSGRPASLSGVENMVGLFINTLPLRLQISPDRQLIPWLEQIQQLMLELQHYSYTPLVEIQSLSEVVGGIPLFESIVVFENYPMDSSLDNETGSLQVGKIEGREQTNFPLTVTVAPRDELSIKISYDAVRFAEDTIERMLGHLQTIFAAIATNPHQTLSELPLLSESERHQLLFDWNDTAREYPQDKCIHQLFEEQVTKTPDAIAVVFERQELTYRQLNHRANQLAHYLQTLGVKPEVLVGICVERSLEMVVGLLGILKAGGAYVPLDASYPQQRLVYMVQDAQAQIVLTQESLRQTLPVGTAQLVCLDTDWSIVAQQSDAQLSTAVTAENLAYAIYTSGSTGQPKGVQLNHRPLVNLIEWQIEASNVPTEAKTLQFAPISFDVSFQEIFSTLCVGGTLVVISDDKRKDTCALIEFLRQQEIERLFLPFIALQNLAEIGRDRELVPSLQEVITAGEQLQITPAIVEWFSRHPNCALHNHYGPSETHVVTDYQLTGDPQTWKVLPPIGRPIFQTQIFILDVVRGQPVPIGVTGELFIGVKDSIRGYLNRPELTAEKFIPNPFSPDSSARLYKTGDLARYLPDGNIEFLGRLDHQVKIRGFRIELGEIEAVISSHPHVRQAVAIATTDAAGNQRLVAYVVSEAQTFSTQQLREFLHQQLPAYMVPSAFVILDTLPLTPNGKVDRKALPAPDGDIERTQEYVAPHTPSQEIVAQIFAAVLGVEKVGIHDNFFELGGHSLLATQLTSRLKHSFTVDIPLQAVFEAPSVAQLERTITQLRTQGQGWSRPAIERIASGSESIPLSFAQERLWFLNQLEGASATYNMPAALGLTGDLNLDALHQALTEIVRRHESLRTSFTTVNGQPMQMIHSSASMTIETMDLQHLIDTEREVAIEQHIQQSALTSFDLEIAPLIRCSLLQLAETDYVFCINMHHIVSDGWSIGVLVRELSVLYSAYCAGNPSPLPELEIQYADFALWQREYLSGEVLEQQLEYWVSQLQGAPELLQLPTDRPRPSVQTYQGKTQSFTLSLALTQQLQALSRQTGSTLFMTLMAAFATLLYRYSGQSDVVIGSPIANRNRSEIEQLIGFFVNTLVLRTDLQHNPSFIELLHRVRQVTLDAYAHQDVPFEKLVETLQPERNQSYSPLFQVGFVLQNTSAESQEMPGLTLTPLEIESTTAKYDLTLSIQDTDRGLISAWEYNSDLFDLTTITRMADNFQTLLTGIVANPQQQISELPLLNKEEQQQLLWDWNDTEAEYASNLCIHQLFAAQAASTPQAIALTFQDRQLTYQELNSRANQLAHYLQKMGVGVETLVGICIDRSPEMLIGLWGILKAGGAYVPLDASYPLERLAYMLSDAKIKMLLTTKNLEAGLPAHAAQVVCLDTDWEEIATESAENPVSNVQPQSLAYVIYTSGSTGTPKGVMVPHRGLCNLAQAQIKLFDVQPTSKVLQFASSSFDASISEIVMTQCTGATLYLDPKEALLPGDTLSDYLQAREITHLTLPPTALAVMPLVPLPQLQTIIVAGEACPQELIARWATGRNFFNAYGPTEGTVCATVSEPLDGSKPAPIGKPIPNVRVYILDDRLQPVPVGVPGELYIAGVGIARGYLNRPDLTAEKFISNPYDNEPYERLYKTGDRARYLPDGNIEFLGRIDHQVKLRGYRIELGEIESLLSKHSQVREAVVVGREDRSGDRRLVAYVVPQLKNLTTLTEREHPQSDRIELWPSVAEYYVYDELLYYAMTNDLRRNDSYKVAIEQLVVDKIVVEIGTGKDAILARFCAEAGAKKVYAIERNEQTCQQANACIQELGLSDKIVVVHGDATLVELPELADICVSEIVGAIGGCEGAAVIINNSRRLLKPDGVMIPHRSVTKVAAVTLSDEILHNPHFTPTSGHYTHKIFEQVGYPFDLRVCIKKFPHANVLSNADVFEDLDFNRHVDPNFSHKIELTIHQSGRLDGFLVWLTLQTIPGEEIDILKHEHCWLPVYFPVFEPGIAVDDGDVIQAVCSRSLCDNHLNPDYAIVGQLIRKNGEVIDFEHISYHYREVFQRTPFYQKLFSNFDRTEVNSPDTLTNSLRGYLQEILPNYMIPAAFVELENFPLTPNGKVDRKALPAPDGDIEREQEYVAPHTPNQEIIAHIFTNVLGIEKVGIHDNFFELGGHSLLATQLTSR</sequence>
<evidence type="ECO:0000313" key="7">
    <source>
        <dbReference type="Proteomes" id="UP000238937"/>
    </source>
</evidence>
<dbReference type="FunFam" id="1.10.1200.10:FF:000005">
    <property type="entry name" value="Nonribosomal peptide synthetase 1"/>
    <property type="match status" value="1"/>
</dbReference>
<dbReference type="FunFam" id="3.30.559.10:FF:000012">
    <property type="entry name" value="Non-ribosomal peptide synthetase"/>
    <property type="match status" value="1"/>
</dbReference>
<dbReference type="Pfam" id="PF00501">
    <property type="entry name" value="AMP-binding"/>
    <property type="match status" value="2"/>
</dbReference>